<accession>A0A832A2V2</accession>
<dbReference type="PANTHER" id="PTHR36698:SF2">
    <property type="entry name" value="MCE_MLAD DOMAIN-CONTAINING PROTEIN"/>
    <property type="match status" value="1"/>
</dbReference>
<dbReference type="Pfam" id="PF02470">
    <property type="entry name" value="MlaD"/>
    <property type="match status" value="1"/>
</dbReference>
<name>A0A832A2V2_9BACT</name>
<gene>
    <name evidence="2" type="ORF">ENS06_09465</name>
</gene>
<dbReference type="InterPro" id="IPR003399">
    <property type="entry name" value="Mce/MlaD"/>
</dbReference>
<feature type="domain" description="Mce/MlaD" evidence="1">
    <location>
        <begin position="70"/>
        <end position="143"/>
    </location>
</feature>
<organism evidence="2">
    <name type="scientific">Desulfacinum infernum</name>
    <dbReference type="NCBI Taxonomy" id="35837"/>
    <lineage>
        <taxon>Bacteria</taxon>
        <taxon>Pseudomonadati</taxon>
        <taxon>Thermodesulfobacteriota</taxon>
        <taxon>Syntrophobacteria</taxon>
        <taxon>Syntrophobacterales</taxon>
        <taxon>Syntrophobacteraceae</taxon>
        <taxon>Desulfacinum</taxon>
    </lineage>
</organism>
<reference evidence="2" key="1">
    <citation type="journal article" date="2020" name="mSystems">
        <title>Genome- and Community-Level Interaction Insights into Carbon Utilization and Element Cycling Functions of Hydrothermarchaeota in Hydrothermal Sediment.</title>
        <authorList>
            <person name="Zhou Z."/>
            <person name="Liu Y."/>
            <person name="Xu W."/>
            <person name="Pan J."/>
            <person name="Luo Z.H."/>
            <person name="Li M."/>
        </authorList>
    </citation>
    <scope>NUCLEOTIDE SEQUENCE [LARGE SCALE GENOMIC DNA]</scope>
    <source>
        <strain evidence="2">SpSt-456</strain>
    </source>
</reference>
<dbReference type="EMBL" id="DSTK01000027">
    <property type="protein sequence ID" value="HFK97533.1"/>
    <property type="molecule type" value="Genomic_DNA"/>
</dbReference>
<dbReference type="PANTHER" id="PTHR36698">
    <property type="entry name" value="BLL5892 PROTEIN"/>
    <property type="match status" value="1"/>
</dbReference>
<sequence length="352" mass="38816">MLESARFSIANHACCAPGPRRPRPKVEEDVVGRPVSPFKIGLFVLSCGALGTAALIWLGASHLFEAKEVYVTYFAESVKGLQKDAIVNYRGVAVGRVVSVGLGPDGRLIEVVMHLRPDFAIDDTLSIRLREQGLTGLRFLEIDLAPPNIDALTPKIDFQPPYRLIRSYPSEIQELKMAMESLYGKILAMDLEGLTAQWKKVGLSVDSLLSSDDLAQTVKNIRQGTESLARTAAGLEKVVGSAEFQGGLKEFGAAVAAARRAGQTLAQRLEEIPPGRLDETSRHVAALADETQKTMTQWKTQTNETLLLLNQDLYALKNLLDQFTTTVRTLREEPEKMLFPGRSQDPFEKREP</sequence>
<protein>
    <submittedName>
        <fullName evidence="2">MCE family protein</fullName>
    </submittedName>
</protein>
<dbReference type="AlphaFoldDB" id="A0A832A2V2"/>
<evidence type="ECO:0000313" key="2">
    <source>
        <dbReference type="EMBL" id="HFK97533.1"/>
    </source>
</evidence>
<comment type="caution">
    <text evidence="2">The sequence shown here is derived from an EMBL/GenBank/DDBJ whole genome shotgun (WGS) entry which is preliminary data.</text>
</comment>
<evidence type="ECO:0000259" key="1">
    <source>
        <dbReference type="Pfam" id="PF02470"/>
    </source>
</evidence>
<proteinExistence type="predicted"/>